<gene>
    <name evidence="3" type="ORF">DLJ82_5688</name>
</gene>
<evidence type="ECO:0000256" key="2">
    <source>
        <dbReference type="ARBA" id="ARBA00025238"/>
    </source>
</evidence>
<dbReference type="Pfam" id="PF00543">
    <property type="entry name" value="P-II"/>
    <property type="match status" value="1"/>
</dbReference>
<dbReference type="PROSITE" id="PS51343">
    <property type="entry name" value="PII_GLNB_DOM"/>
    <property type="match status" value="1"/>
</dbReference>
<dbReference type="InterPro" id="IPR002187">
    <property type="entry name" value="N-reg_PII"/>
</dbReference>
<dbReference type="SMART" id="SM00938">
    <property type="entry name" value="P-II"/>
    <property type="match status" value="1"/>
</dbReference>
<reference evidence="3 4" key="1">
    <citation type="submission" date="2018-07" db="EMBL/GenBank/DDBJ databases">
        <title>Rhizobium leguminosarum strain:ATCC 14479 Genome sequencing and assembly.</title>
        <authorList>
            <person name="Chakraborty R."/>
        </authorList>
    </citation>
    <scope>NUCLEOTIDE SEQUENCE [LARGE SCALE GENOMIC DNA]</scope>
    <source>
        <strain evidence="3 4">ATCC 14479</strain>
        <plasmid evidence="4">Plasmid unnamed1</plasmid>
    </source>
</reference>
<dbReference type="EMBL" id="CP030761">
    <property type="protein sequence ID" value="AXA43249.1"/>
    <property type="molecule type" value="Genomic_DNA"/>
</dbReference>
<dbReference type="GO" id="GO:0006808">
    <property type="term" value="P:regulation of nitrogen utilization"/>
    <property type="evidence" value="ECO:0007669"/>
    <property type="project" value="InterPro"/>
</dbReference>
<keyword evidence="3" id="KW-0614">Plasmid</keyword>
<dbReference type="Gene3D" id="3.30.70.120">
    <property type="match status" value="1"/>
</dbReference>
<sequence length="101" mass="11312">MKKIEAIFPPSRVGDVRQALLDLSLLEFVLSDVKDFAPRNRSVTRYRGVEHVADDKSAVRLEIVTRDTQTEIVAEAILTALIGYGADTRILVSDVYEILTH</sequence>
<organism evidence="3 4">
    <name type="scientific">Rhizobium leguminosarum</name>
    <dbReference type="NCBI Taxonomy" id="384"/>
    <lineage>
        <taxon>Bacteria</taxon>
        <taxon>Pseudomonadati</taxon>
        <taxon>Pseudomonadota</taxon>
        <taxon>Alphaproteobacteria</taxon>
        <taxon>Hyphomicrobiales</taxon>
        <taxon>Rhizobiaceae</taxon>
        <taxon>Rhizobium/Agrobacterium group</taxon>
        <taxon>Rhizobium</taxon>
    </lineage>
</organism>
<evidence type="ECO:0000256" key="1">
    <source>
        <dbReference type="ARBA" id="ARBA00015681"/>
    </source>
</evidence>
<evidence type="ECO:0000313" key="4">
    <source>
        <dbReference type="Proteomes" id="UP000251166"/>
    </source>
</evidence>
<comment type="function">
    <text evidence="2">In nitrogen-limiting conditions, when the ratio of Gln to 2-ketoglutarate decreases, P-II is uridylylated to P-II-UMP. P-II-UMP allows the deadenylation of glutamine synthetase (GS), thus activating the enzyme. Conversely, in nitrogen excess P-II is deuridylated and promotes the adenylation of GS. P-II indirectly controls the transcription of the GS gene (glnA). P-II prevents NR-II-catalyzed conversion of NR-I to NR-I-phosphate, the transcriptional activator of glnA. When P-II is uridylylated to P-II-UMP, these events are reversed.</text>
</comment>
<evidence type="ECO:0000313" key="3">
    <source>
        <dbReference type="EMBL" id="AXA43249.1"/>
    </source>
</evidence>
<dbReference type="InterPro" id="IPR015867">
    <property type="entry name" value="N-reg_PII/ATP_PRibTrfase_C"/>
</dbReference>
<dbReference type="RefSeq" id="WP_112907646.1">
    <property type="nucleotide sequence ID" value="NZ_CP030761.1"/>
</dbReference>
<dbReference type="Proteomes" id="UP000251166">
    <property type="component" value="Plasmid unnamed1"/>
</dbReference>
<dbReference type="AlphaFoldDB" id="A0A2Z4YQF2"/>
<protein>
    <recommendedName>
        <fullName evidence="1">Nitrogen regulatory protein P-II</fullName>
    </recommendedName>
</protein>
<dbReference type="InterPro" id="IPR011322">
    <property type="entry name" value="N-reg_PII-like_a/b"/>
</dbReference>
<dbReference type="GO" id="GO:0030234">
    <property type="term" value="F:enzyme regulator activity"/>
    <property type="evidence" value="ECO:0007669"/>
    <property type="project" value="InterPro"/>
</dbReference>
<proteinExistence type="predicted"/>
<name>A0A2Z4YQF2_RHILE</name>
<dbReference type="SUPFAM" id="SSF54913">
    <property type="entry name" value="GlnB-like"/>
    <property type="match status" value="1"/>
</dbReference>
<geneLocation type="plasmid" evidence="3 4">
    <name>unnamed1</name>
</geneLocation>
<accession>A0A2Z4YQF2</accession>